<sequence length="93" mass="10575">MSITIIGGDKLGKIPNRLKQLGFDCVSHITGRKCKACHLTKETDMVLVLTDYVSHNLCNQVKAQAKDKDLSILFCRRSWARIYKKLNFCGFLN</sequence>
<evidence type="ECO:0000313" key="2">
    <source>
        <dbReference type="EMBL" id="SJZ71175.1"/>
    </source>
</evidence>
<organism evidence="2 3">
    <name type="scientific">Selenihalanaerobacter shriftii</name>
    <dbReference type="NCBI Taxonomy" id="142842"/>
    <lineage>
        <taxon>Bacteria</taxon>
        <taxon>Bacillati</taxon>
        <taxon>Bacillota</taxon>
        <taxon>Clostridia</taxon>
        <taxon>Halanaerobiales</taxon>
        <taxon>Halobacteroidaceae</taxon>
        <taxon>Selenihalanaerobacter</taxon>
    </lineage>
</organism>
<dbReference type="Pfam" id="PF10087">
    <property type="entry name" value="DUF2325"/>
    <property type="match status" value="1"/>
</dbReference>
<keyword evidence="3" id="KW-1185">Reference proteome</keyword>
<gene>
    <name evidence="2" type="ORF">SAMN02745118_01612</name>
</gene>
<comment type="similarity">
    <text evidence="1">Belongs to the UPF0751 family.</text>
</comment>
<evidence type="ECO:0008006" key="4">
    <source>
        <dbReference type="Google" id="ProtNLM"/>
    </source>
</evidence>
<dbReference type="Proteomes" id="UP000190625">
    <property type="component" value="Unassembled WGS sequence"/>
</dbReference>
<dbReference type="RefSeq" id="WP_078810081.1">
    <property type="nucleotide sequence ID" value="NZ_FUWM01000012.1"/>
</dbReference>
<accession>A0A1T4MWL8</accession>
<dbReference type="InterPro" id="IPR016772">
    <property type="entry name" value="UCP020408"/>
</dbReference>
<reference evidence="3" key="1">
    <citation type="submission" date="2017-02" db="EMBL/GenBank/DDBJ databases">
        <authorList>
            <person name="Varghese N."/>
            <person name="Submissions S."/>
        </authorList>
    </citation>
    <scope>NUCLEOTIDE SEQUENCE [LARGE SCALE GENOMIC DNA]</scope>
    <source>
        <strain evidence="3">ATCC BAA-73</strain>
    </source>
</reference>
<name>A0A1T4MWL8_9FIRM</name>
<proteinExistence type="inferred from homology"/>
<dbReference type="AlphaFoldDB" id="A0A1T4MWL8"/>
<protein>
    <recommendedName>
        <fullName evidence="4">Dihydroorotate dehydrogenase</fullName>
    </recommendedName>
</protein>
<evidence type="ECO:0000256" key="1">
    <source>
        <dbReference type="ARBA" id="ARBA00007189"/>
    </source>
</evidence>
<evidence type="ECO:0000313" key="3">
    <source>
        <dbReference type="Proteomes" id="UP000190625"/>
    </source>
</evidence>
<dbReference type="OrthoDB" id="5324142at2"/>
<dbReference type="EMBL" id="FUWM01000012">
    <property type="protein sequence ID" value="SJZ71175.1"/>
    <property type="molecule type" value="Genomic_DNA"/>
</dbReference>